<comment type="caution">
    <text evidence="1">The sequence shown here is derived from an EMBL/GenBank/DDBJ whole genome shotgun (WGS) entry which is preliminary data.</text>
</comment>
<organism evidence="1 2">
    <name type="scientific">Artomyces pyxidatus</name>
    <dbReference type="NCBI Taxonomy" id="48021"/>
    <lineage>
        <taxon>Eukaryota</taxon>
        <taxon>Fungi</taxon>
        <taxon>Dikarya</taxon>
        <taxon>Basidiomycota</taxon>
        <taxon>Agaricomycotina</taxon>
        <taxon>Agaricomycetes</taxon>
        <taxon>Russulales</taxon>
        <taxon>Auriscalpiaceae</taxon>
        <taxon>Artomyces</taxon>
    </lineage>
</organism>
<dbReference type="EMBL" id="MU277195">
    <property type="protein sequence ID" value="KAI0065501.1"/>
    <property type="molecule type" value="Genomic_DNA"/>
</dbReference>
<reference evidence="1" key="2">
    <citation type="journal article" date="2022" name="New Phytol.">
        <title>Evolutionary transition to the ectomycorrhizal habit in the genomes of a hyperdiverse lineage of mushroom-forming fungi.</title>
        <authorList>
            <person name="Looney B."/>
            <person name="Miyauchi S."/>
            <person name="Morin E."/>
            <person name="Drula E."/>
            <person name="Courty P.E."/>
            <person name="Kohler A."/>
            <person name="Kuo A."/>
            <person name="LaButti K."/>
            <person name="Pangilinan J."/>
            <person name="Lipzen A."/>
            <person name="Riley R."/>
            <person name="Andreopoulos W."/>
            <person name="He G."/>
            <person name="Johnson J."/>
            <person name="Nolan M."/>
            <person name="Tritt A."/>
            <person name="Barry K.W."/>
            <person name="Grigoriev I.V."/>
            <person name="Nagy L.G."/>
            <person name="Hibbett D."/>
            <person name="Henrissat B."/>
            <person name="Matheny P.B."/>
            <person name="Labbe J."/>
            <person name="Martin F.M."/>
        </authorList>
    </citation>
    <scope>NUCLEOTIDE SEQUENCE</scope>
    <source>
        <strain evidence="1">HHB10654</strain>
    </source>
</reference>
<gene>
    <name evidence="1" type="ORF">BV25DRAFT_1868765</name>
</gene>
<name>A0ACB8TBF2_9AGAM</name>
<sequence length="565" mass="61369">MWPFSSSSFHETIASKRAQRDATLSTAQEFSAEEHQKFLTVPATEIVKHIEAGEWTASAVLEAYIARTAQAQRQTNCITEVLFEQAREEAHQLDREFAATGVLKGPLHGVPVSFKDMYNVTGFDSTIGFTQWANQPASDDATIVKQLRAAGAIPFVKTNVPQTMLAFECSNPLWGRSLNPWSDAHTCGGSSGGEAALLALDGSALGIGSDVGGSLRIPASYCGIYALKPGFGRVAAEGSRGPNPGFEAVPAVTGPMARSVNDLEVMLRVTFGGQDTNYFPAPVPYRDVEIPKVVRFGYYTTDNLVKSSPVCQRALLETVEALRREGHECVEFELPYATRALELFSGITSADGYDKLLSHLGPDPKESSLFLVTLGPSLPGFVRSFAGWVVRTLVGDSIFGNLLLHSRRKSVMEYYDYVGDKLEFERTWRREVWGKHGFDAILAPVQAVPAIPHHGCDRLSPLAHSTLLYNVVDSPVGVVPVTRVDPSIDQLTDEWLAMPGGSKLLEAELYGKKGAYNPKAMAGLPVGVQIIGDAWEDEKIIGLMHVVDKALGPRGFGPGMWQGKK</sequence>
<protein>
    <submittedName>
        <fullName evidence="1">Amidase</fullName>
    </submittedName>
</protein>
<dbReference type="Proteomes" id="UP000814140">
    <property type="component" value="Unassembled WGS sequence"/>
</dbReference>
<keyword evidence="2" id="KW-1185">Reference proteome</keyword>
<reference evidence="1" key="1">
    <citation type="submission" date="2021-03" db="EMBL/GenBank/DDBJ databases">
        <authorList>
            <consortium name="DOE Joint Genome Institute"/>
            <person name="Ahrendt S."/>
            <person name="Looney B.P."/>
            <person name="Miyauchi S."/>
            <person name="Morin E."/>
            <person name="Drula E."/>
            <person name="Courty P.E."/>
            <person name="Chicoki N."/>
            <person name="Fauchery L."/>
            <person name="Kohler A."/>
            <person name="Kuo A."/>
            <person name="Labutti K."/>
            <person name="Pangilinan J."/>
            <person name="Lipzen A."/>
            <person name="Riley R."/>
            <person name="Andreopoulos W."/>
            <person name="He G."/>
            <person name="Johnson J."/>
            <person name="Barry K.W."/>
            <person name="Grigoriev I.V."/>
            <person name="Nagy L."/>
            <person name="Hibbett D."/>
            <person name="Henrissat B."/>
            <person name="Matheny P.B."/>
            <person name="Labbe J."/>
            <person name="Martin F."/>
        </authorList>
    </citation>
    <scope>NUCLEOTIDE SEQUENCE</scope>
    <source>
        <strain evidence="1">HHB10654</strain>
    </source>
</reference>
<accession>A0ACB8TBF2</accession>
<evidence type="ECO:0000313" key="2">
    <source>
        <dbReference type="Proteomes" id="UP000814140"/>
    </source>
</evidence>
<proteinExistence type="predicted"/>
<evidence type="ECO:0000313" key="1">
    <source>
        <dbReference type="EMBL" id="KAI0065501.1"/>
    </source>
</evidence>